<comment type="caution">
    <text evidence="7">The sequence shown here is derived from an EMBL/GenBank/DDBJ whole genome shotgun (WGS) entry which is preliminary data.</text>
</comment>
<dbReference type="PANTHER" id="PTHR37422:SF13">
    <property type="entry name" value="LIPOPOLYSACCHARIDE BIOSYNTHESIS PROTEIN PA4999-RELATED"/>
    <property type="match status" value="1"/>
</dbReference>
<evidence type="ECO:0000256" key="4">
    <source>
        <dbReference type="ARBA" id="ARBA00023136"/>
    </source>
</evidence>
<reference evidence="7 8" key="1">
    <citation type="submission" date="2017-09" db="EMBL/GenBank/DDBJ databases">
        <title>Depth-based differentiation of microbial function through sediment-hosted aquifers and enrichment of novel symbionts in the deep terrestrial subsurface.</title>
        <authorList>
            <person name="Probst A.J."/>
            <person name="Ladd B."/>
            <person name="Jarett J.K."/>
            <person name="Geller-Mcgrath D.E."/>
            <person name="Sieber C.M."/>
            <person name="Emerson J.B."/>
            <person name="Anantharaman K."/>
            <person name="Thomas B.C."/>
            <person name="Malmstrom R."/>
            <person name="Stieglmeier M."/>
            <person name="Klingl A."/>
            <person name="Woyke T."/>
            <person name="Ryan C.M."/>
            <person name="Banfield J.F."/>
        </authorList>
    </citation>
    <scope>NUCLEOTIDE SEQUENCE [LARGE SCALE GENOMIC DNA]</scope>
    <source>
        <strain evidence="7">CG11_big_fil_rev_8_21_14_0_20_42_13</strain>
    </source>
</reference>
<sequence>YFNKKTMLPGTSLGAPLILMPVLFSLSFINSVNLFNSFTELAGLIYLIILLLLVISVLSTPESLKRILSIYLLIGTAICVTGLLCFCLAYLKGDMINNPFLRYTAVESMAHHFPRIKLMFETPNMMLTYLHVVLVFGIALFMAEKKNNIKFLFGTCIVIIVITAFFTGSRRFTGFLLSFFLILSWMGKGKAASIFKYASFLAAISFFIISVVTSIWVVFPVKIARDDAKKNIMLEANYAYSLHYIQPVASVSMIRKHPIIGVGLGTYNANFRKNVDWEWLRSDFDFKAYPEYVKPVENRTLSFDPHSVFLGFFAETGILGLTGLLYFFGSYLVLLFRAFRSSTDGSLRKLVSGCVLAGFIGFLLNGITIDILSMRHFWFMMAAGIAALNISPHSKC</sequence>
<dbReference type="AlphaFoldDB" id="A0A2H0LZ59"/>
<feature type="transmembrane region" description="Helical" evidence="5">
    <location>
        <begin position="70"/>
        <end position="91"/>
    </location>
</feature>
<feature type="transmembrane region" description="Helical" evidence="5">
    <location>
        <begin position="149"/>
        <end position="166"/>
    </location>
</feature>
<comment type="subcellular location">
    <subcellularLocation>
        <location evidence="1">Membrane</location>
        <topology evidence="1">Multi-pass membrane protein</topology>
    </subcellularLocation>
</comment>
<dbReference type="InterPro" id="IPR051533">
    <property type="entry name" value="WaaL-like"/>
</dbReference>
<dbReference type="GO" id="GO:0016020">
    <property type="term" value="C:membrane"/>
    <property type="evidence" value="ECO:0007669"/>
    <property type="project" value="UniProtKB-SubCell"/>
</dbReference>
<keyword evidence="3 5" id="KW-1133">Transmembrane helix</keyword>
<organism evidence="7 8">
    <name type="scientific">Candidatus Ghiorseimicrobium undicola</name>
    <dbReference type="NCBI Taxonomy" id="1974746"/>
    <lineage>
        <taxon>Bacteria</taxon>
        <taxon>Pseudomonadati</taxon>
        <taxon>Candidatus Omnitrophota</taxon>
        <taxon>Candidatus Ghiorseimicrobium</taxon>
    </lineage>
</organism>
<protein>
    <recommendedName>
        <fullName evidence="6">O-antigen ligase-related domain-containing protein</fullName>
    </recommendedName>
</protein>
<feature type="non-terminal residue" evidence="7">
    <location>
        <position position="1"/>
    </location>
</feature>
<feature type="domain" description="O-antigen ligase-related" evidence="6">
    <location>
        <begin position="157"/>
        <end position="324"/>
    </location>
</feature>
<evidence type="ECO:0000256" key="5">
    <source>
        <dbReference type="SAM" id="Phobius"/>
    </source>
</evidence>
<feature type="transmembrane region" description="Helical" evidence="5">
    <location>
        <begin position="350"/>
        <end position="369"/>
    </location>
</feature>
<feature type="transmembrane region" description="Helical" evidence="5">
    <location>
        <begin position="172"/>
        <end position="188"/>
    </location>
</feature>
<accession>A0A2H0LZ59</accession>
<evidence type="ECO:0000259" key="6">
    <source>
        <dbReference type="Pfam" id="PF04932"/>
    </source>
</evidence>
<evidence type="ECO:0000256" key="1">
    <source>
        <dbReference type="ARBA" id="ARBA00004141"/>
    </source>
</evidence>
<dbReference type="Proteomes" id="UP000229641">
    <property type="component" value="Unassembled WGS sequence"/>
</dbReference>
<feature type="transmembrane region" description="Helical" evidence="5">
    <location>
        <begin position="125"/>
        <end position="142"/>
    </location>
</feature>
<dbReference type="Pfam" id="PF04932">
    <property type="entry name" value="Wzy_C"/>
    <property type="match status" value="1"/>
</dbReference>
<feature type="transmembrane region" description="Helical" evidence="5">
    <location>
        <begin position="200"/>
        <end position="219"/>
    </location>
</feature>
<feature type="transmembrane region" description="Helical" evidence="5">
    <location>
        <begin position="308"/>
        <end position="338"/>
    </location>
</feature>
<keyword evidence="2 5" id="KW-0812">Transmembrane</keyword>
<dbReference type="PANTHER" id="PTHR37422">
    <property type="entry name" value="TEICHURONIC ACID BIOSYNTHESIS PROTEIN TUAE"/>
    <property type="match status" value="1"/>
</dbReference>
<gene>
    <name evidence="7" type="ORF">COV72_01920</name>
</gene>
<evidence type="ECO:0000256" key="2">
    <source>
        <dbReference type="ARBA" id="ARBA00022692"/>
    </source>
</evidence>
<evidence type="ECO:0000313" key="8">
    <source>
        <dbReference type="Proteomes" id="UP000229641"/>
    </source>
</evidence>
<feature type="transmembrane region" description="Helical" evidence="5">
    <location>
        <begin position="12"/>
        <end position="29"/>
    </location>
</feature>
<proteinExistence type="predicted"/>
<evidence type="ECO:0000313" key="7">
    <source>
        <dbReference type="EMBL" id="PIQ89662.1"/>
    </source>
</evidence>
<keyword evidence="4 5" id="KW-0472">Membrane</keyword>
<name>A0A2H0LZ59_9BACT</name>
<dbReference type="EMBL" id="PCWA01000027">
    <property type="protein sequence ID" value="PIQ89662.1"/>
    <property type="molecule type" value="Genomic_DNA"/>
</dbReference>
<dbReference type="InterPro" id="IPR007016">
    <property type="entry name" value="O-antigen_ligase-rel_domated"/>
</dbReference>
<evidence type="ECO:0000256" key="3">
    <source>
        <dbReference type="ARBA" id="ARBA00022989"/>
    </source>
</evidence>
<feature type="transmembrane region" description="Helical" evidence="5">
    <location>
        <begin position="41"/>
        <end position="58"/>
    </location>
</feature>